<dbReference type="AlphaFoldDB" id="A0A0E9UDB1"/>
<sequence>MARKVTWYQQSYCPFLFSETWLEEAVFIRDHYCGITVFFS</sequence>
<name>A0A0E9UDB1_ANGAN</name>
<evidence type="ECO:0000313" key="1">
    <source>
        <dbReference type="EMBL" id="JAH63761.1"/>
    </source>
</evidence>
<protein>
    <submittedName>
        <fullName evidence="1">Uncharacterized protein</fullName>
    </submittedName>
</protein>
<organism evidence="1">
    <name type="scientific">Anguilla anguilla</name>
    <name type="common">European freshwater eel</name>
    <name type="synonym">Muraena anguilla</name>
    <dbReference type="NCBI Taxonomy" id="7936"/>
    <lineage>
        <taxon>Eukaryota</taxon>
        <taxon>Metazoa</taxon>
        <taxon>Chordata</taxon>
        <taxon>Craniata</taxon>
        <taxon>Vertebrata</taxon>
        <taxon>Euteleostomi</taxon>
        <taxon>Actinopterygii</taxon>
        <taxon>Neopterygii</taxon>
        <taxon>Teleostei</taxon>
        <taxon>Anguilliformes</taxon>
        <taxon>Anguillidae</taxon>
        <taxon>Anguilla</taxon>
    </lineage>
</organism>
<dbReference type="EMBL" id="GBXM01044816">
    <property type="protein sequence ID" value="JAH63761.1"/>
    <property type="molecule type" value="Transcribed_RNA"/>
</dbReference>
<accession>A0A0E9UDB1</accession>
<reference evidence="1" key="1">
    <citation type="submission" date="2014-11" db="EMBL/GenBank/DDBJ databases">
        <authorList>
            <person name="Amaro Gonzalez C."/>
        </authorList>
    </citation>
    <scope>NUCLEOTIDE SEQUENCE</scope>
</reference>
<reference evidence="1" key="2">
    <citation type="journal article" date="2015" name="Fish Shellfish Immunol.">
        <title>Early steps in the European eel (Anguilla anguilla)-Vibrio vulnificus interaction in the gills: Role of the RtxA13 toxin.</title>
        <authorList>
            <person name="Callol A."/>
            <person name="Pajuelo D."/>
            <person name="Ebbesson L."/>
            <person name="Teles M."/>
            <person name="MacKenzie S."/>
            <person name="Amaro C."/>
        </authorList>
    </citation>
    <scope>NUCLEOTIDE SEQUENCE</scope>
</reference>
<proteinExistence type="predicted"/>